<organism evidence="1">
    <name type="scientific">hydrothermal vent metagenome</name>
    <dbReference type="NCBI Taxonomy" id="652676"/>
    <lineage>
        <taxon>unclassified sequences</taxon>
        <taxon>metagenomes</taxon>
        <taxon>ecological metagenomes</taxon>
    </lineage>
</organism>
<feature type="non-terminal residue" evidence="1">
    <location>
        <position position="45"/>
    </location>
</feature>
<sequence length="45" mass="5123">MKIKKDIRSKYRGLQRMLNERNKRLWAGAEAKVLGHGGIAMVARA</sequence>
<reference evidence="1" key="1">
    <citation type="submission" date="2018-06" db="EMBL/GenBank/DDBJ databases">
        <authorList>
            <person name="Zhirakovskaya E."/>
        </authorList>
    </citation>
    <scope>NUCLEOTIDE SEQUENCE</scope>
</reference>
<name>A0A3B0W7R6_9ZZZZ</name>
<dbReference type="AlphaFoldDB" id="A0A3B0W7R6"/>
<dbReference type="EMBL" id="UOFC01000055">
    <property type="protein sequence ID" value="VAW45359.1"/>
    <property type="molecule type" value="Genomic_DNA"/>
</dbReference>
<evidence type="ECO:0000313" key="1">
    <source>
        <dbReference type="EMBL" id="VAW45359.1"/>
    </source>
</evidence>
<accession>A0A3B0W7R6</accession>
<proteinExistence type="predicted"/>
<gene>
    <name evidence="1" type="ORF">MNBD_GAMMA03-1830</name>
</gene>
<protein>
    <submittedName>
        <fullName evidence="1">Uncharacterized protein</fullName>
    </submittedName>
</protein>